<name>A0A8H3AKM0_9AGAM</name>
<evidence type="ECO:0000313" key="4">
    <source>
        <dbReference type="EMBL" id="CAE6430767.1"/>
    </source>
</evidence>
<feature type="compositionally biased region" description="Basic and acidic residues" evidence="3">
    <location>
        <begin position="9"/>
        <end position="19"/>
    </location>
</feature>
<keyword evidence="2" id="KW-0539">Nucleus</keyword>
<dbReference type="GO" id="GO:0005634">
    <property type="term" value="C:nucleus"/>
    <property type="evidence" value="ECO:0007669"/>
    <property type="project" value="UniProtKB-SubCell"/>
</dbReference>
<protein>
    <recommendedName>
        <fullName evidence="6">Fungal-specific transcription factor domain protein</fullName>
    </recommendedName>
</protein>
<proteinExistence type="predicted"/>
<evidence type="ECO:0000256" key="2">
    <source>
        <dbReference type="ARBA" id="ARBA00023242"/>
    </source>
</evidence>
<evidence type="ECO:0000256" key="3">
    <source>
        <dbReference type="SAM" id="MobiDB-lite"/>
    </source>
</evidence>
<organism evidence="4 5">
    <name type="scientific">Rhizoctonia solani</name>
    <dbReference type="NCBI Taxonomy" id="456999"/>
    <lineage>
        <taxon>Eukaryota</taxon>
        <taxon>Fungi</taxon>
        <taxon>Dikarya</taxon>
        <taxon>Basidiomycota</taxon>
        <taxon>Agaricomycotina</taxon>
        <taxon>Agaricomycetes</taxon>
        <taxon>Cantharellales</taxon>
        <taxon>Ceratobasidiaceae</taxon>
        <taxon>Rhizoctonia</taxon>
    </lineage>
</organism>
<dbReference type="Proteomes" id="UP000663888">
    <property type="component" value="Unassembled WGS sequence"/>
</dbReference>
<evidence type="ECO:0000313" key="5">
    <source>
        <dbReference type="Proteomes" id="UP000663888"/>
    </source>
</evidence>
<sequence length="486" mass="54378">MIQTPHQHYPPEIHSDPTESHSSVLPYSDLFGNSSGSSLVKTPPYLTPGQASLFQALFSLEEPVSSKSVAFNPPTPYVPSGPLTFRVYKGKNSLFSGCEDDDPEGVRELICATPTLDPNTVDDALPFVLASFAQWTISDFFDGLVAAHPFRESTIDRFTRSPEARARVIKVANVVSTVSKSPKQSARSLAIATSLQSEAYDSVTRFYSILPNRLALDLYGPISTVIRLMEILAPVFRRACLEPPDRLVNLPNLLLDYQFHRSQFAMTDVVLSATTGRPLFYRYDTSFTPEMGDAFDHGYGLQSLHGVPDRFMIILALISSRYEDFGPNLGQEDIVDIENQIREVKLMIGLSPAPNFTVRRLVVQECWRQALYVYLYMLLCGASADDARVVRAVRAFMQLIDEAKPEYRPDAFLFIPATIVGVATIRKSHRQMICQHMFAIQQRTNFGVSAHDCLSQLMNIWTRTEAEQRVAVWADLKIACYQVSGV</sequence>
<dbReference type="AlphaFoldDB" id="A0A8H3AKM0"/>
<dbReference type="PANTHER" id="PTHR37534">
    <property type="entry name" value="TRANSCRIPTIONAL ACTIVATOR PROTEIN UGA3"/>
    <property type="match status" value="1"/>
</dbReference>
<comment type="caution">
    <text evidence="4">The sequence shown here is derived from an EMBL/GenBank/DDBJ whole genome shotgun (WGS) entry which is preliminary data.</text>
</comment>
<evidence type="ECO:0008006" key="6">
    <source>
        <dbReference type="Google" id="ProtNLM"/>
    </source>
</evidence>
<dbReference type="EMBL" id="CAJMWX010000799">
    <property type="protein sequence ID" value="CAE6430767.1"/>
    <property type="molecule type" value="Genomic_DNA"/>
</dbReference>
<comment type="subcellular location">
    <subcellularLocation>
        <location evidence="1">Nucleus</location>
    </subcellularLocation>
</comment>
<gene>
    <name evidence="4" type="ORF">RDB_LOCUS35181</name>
</gene>
<evidence type="ECO:0000256" key="1">
    <source>
        <dbReference type="ARBA" id="ARBA00004123"/>
    </source>
</evidence>
<dbReference type="InterPro" id="IPR021858">
    <property type="entry name" value="Fun_TF"/>
</dbReference>
<reference evidence="4" key="1">
    <citation type="submission" date="2021-01" db="EMBL/GenBank/DDBJ databases">
        <authorList>
            <person name="Kaushik A."/>
        </authorList>
    </citation>
    <scope>NUCLEOTIDE SEQUENCE</scope>
    <source>
        <strain evidence="4">AG4-R118</strain>
    </source>
</reference>
<dbReference type="PANTHER" id="PTHR37534:SF46">
    <property type="entry name" value="ZN(II)2CYS6 TRANSCRIPTION FACTOR (EUROFUNG)"/>
    <property type="match status" value="1"/>
</dbReference>
<accession>A0A8H3AKM0</accession>
<dbReference type="Pfam" id="PF11951">
    <property type="entry name" value="Fungal_trans_2"/>
    <property type="match status" value="1"/>
</dbReference>
<feature type="region of interest" description="Disordered" evidence="3">
    <location>
        <begin position="1"/>
        <end position="27"/>
    </location>
</feature>